<accession>A0AAN0VGT1</accession>
<organism evidence="2 3">
    <name type="scientific">Granulibacter bethesdensis</name>
    <dbReference type="NCBI Taxonomy" id="364410"/>
    <lineage>
        <taxon>Bacteria</taxon>
        <taxon>Pseudomonadati</taxon>
        <taxon>Pseudomonadota</taxon>
        <taxon>Alphaproteobacteria</taxon>
        <taxon>Acetobacterales</taxon>
        <taxon>Acetobacteraceae</taxon>
        <taxon>Granulibacter</taxon>
    </lineage>
</organism>
<evidence type="ECO:0000313" key="3">
    <source>
        <dbReference type="Proteomes" id="UP000019438"/>
    </source>
</evidence>
<dbReference type="EMBL" id="CP003181">
    <property type="protein sequence ID" value="AHJ64269.1"/>
    <property type="molecule type" value="Genomic_DNA"/>
</dbReference>
<evidence type="ECO:0008006" key="4">
    <source>
        <dbReference type="Google" id="ProtNLM"/>
    </source>
</evidence>
<dbReference type="Proteomes" id="UP000019438">
    <property type="component" value="Chromosome"/>
</dbReference>
<feature type="chain" id="PRO_5042936909" description="Lipoprotein" evidence="1">
    <location>
        <begin position="32"/>
        <end position="81"/>
    </location>
</feature>
<proteinExistence type="predicted"/>
<reference evidence="3" key="1">
    <citation type="submission" date="2012-06" db="EMBL/GenBank/DDBJ databases">
        <title>Genome analysis of multiple Granulibacter bethesdensis isolates demonstrates substantial genome diversity.</title>
        <authorList>
            <person name="Greenberg D.E."/>
            <person name="Porcella S.F."/>
            <person name="Zarember K."/>
            <person name="Zelazny A.M."/>
            <person name="Bruno D."/>
            <person name="Martens C."/>
            <person name="Barbian K.D."/>
            <person name="Jaske E."/>
            <person name="Holland S.M."/>
        </authorList>
    </citation>
    <scope>NUCLEOTIDE SEQUENCE [LARGE SCALE GENOMIC DNA]</scope>
    <source>
        <strain evidence="3">CGDNIH3</strain>
    </source>
</reference>
<evidence type="ECO:0000256" key="1">
    <source>
        <dbReference type="SAM" id="SignalP"/>
    </source>
</evidence>
<dbReference type="PROSITE" id="PS51257">
    <property type="entry name" value="PROKAR_LIPOPROTEIN"/>
    <property type="match status" value="1"/>
</dbReference>
<dbReference type="KEGG" id="gbc:GbCGDNIH3_2358"/>
<sequence length="81" mass="8285">MKGVYVCRDGMIRYGALRTSCLLLAFGLALAGCAQNGGYEGAVYKPGNASGPYGIDPYAAGGRNWTGAPVLPPGRPADPPP</sequence>
<keyword evidence="1" id="KW-0732">Signal</keyword>
<protein>
    <recommendedName>
        <fullName evidence="4">Lipoprotein</fullName>
    </recommendedName>
</protein>
<gene>
    <name evidence="2" type="ORF">GbCGDNIH3_2358</name>
</gene>
<dbReference type="AlphaFoldDB" id="A0AAN0VGT1"/>
<evidence type="ECO:0000313" key="2">
    <source>
        <dbReference type="EMBL" id="AHJ64269.1"/>
    </source>
</evidence>
<feature type="signal peptide" evidence="1">
    <location>
        <begin position="1"/>
        <end position="31"/>
    </location>
</feature>
<name>A0AAN0VGT1_9PROT</name>